<organism evidence="9">
    <name type="scientific">viral metagenome</name>
    <dbReference type="NCBI Taxonomy" id="1070528"/>
    <lineage>
        <taxon>unclassified sequences</taxon>
        <taxon>metagenomes</taxon>
        <taxon>organismal metagenomes</taxon>
    </lineage>
</organism>
<keyword evidence="8" id="KW-0472">Membrane</keyword>
<dbReference type="GO" id="GO:0016758">
    <property type="term" value="F:hexosyltransferase activity"/>
    <property type="evidence" value="ECO:0007669"/>
    <property type="project" value="InterPro"/>
</dbReference>
<evidence type="ECO:0000256" key="7">
    <source>
        <dbReference type="ARBA" id="ARBA00023034"/>
    </source>
</evidence>
<evidence type="ECO:0000256" key="4">
    <source>
        <dbReference type="ARBA" id="ARBA00022692"/>
    </source>
</evidence>
<dbReference type="SUPFAM" id="SSF53448">
    <property type="entry name" value="Nucleotide-diphospho-sugar transferases"/>
    <property type="match status" value="1"/>
</dbReference>
<evidence type="ECO:0008006" key="10">
    <source>
        <dbReference type="Google" id="ProtNLM"/>
    </source>
</evidence>
<dbReference type="InterPro" id="IPR002659">
    <property type="entry name" value="Glyco_trans_31"/>
</dbReference>
<keyword evidence="4" id="KW-0812">Transmembrane</keyword>
<keyword evidence="3" id="KW-0808">Transferase</keyword>
<accession>A0A6C0DTH5</accession>
<dbReference type="GO" id="GO:0000139">
    <property type="term" value="C:Golgi membrane"/>
    <property type="evidence" value="ECO:0007669"/>
    <property type="project" value="UniProtKB-SubCell"/>
</dbReference>
<evidence type="ECO:0000313" key="9">
    <source>
        <dbReference type="EMBL" id="QHT19778.1"/>
    </source>
</evidence>
<evidence type="ECO:0000256" key="8">
    <source>
        <dbReference type="ARBA" id="ARBA00023136"/>
    </source>
</evidence>
<name>A0A6C0DTH5_9ZZZZ</name>
<proteinExistence type="predicted"/>
<dbReference type="InterPro" id="IPR029044">
    <property type="entry name" value="Nucleotide-diphossugar_trans"/>
</dbReference>
<dbReference type="EMBL" id="MN739669">
    <property type="protein sequence ID" value="QHT19778.1"/>
    <property type="molecule type" value="Genomic_DNA"/>
</dbReference>
<dbReference type="Gene3D" id="3.90.550.50">
    <property type="match status" value="1"/>
</dbReference>
<comment type="subcellular location">
    <subcellularLocation>
        <location evidence="1">Golgi apparatus membrane</location>
        <topology evidence="1">Single-pass type II membrane protein</topology>
    </subcellularLocation>
</comment>
<keyword evidence="6" id="KW-1133">Transmembrane helix</keyword>
<evidence type="ECO:0000256" key="1">
    <source>
        <dbReference type="ARBA" id="ARBA00004323"/>
    </source>
</evidence>
<dbReference type="Pfam" id="PF01762">
    <property type="entry name" value="Galactosyl_T"/>
    <property type="match status" value="1"/>
</dbReference>
<evidence type="ECO:0000256" key="3">
    <source>
        <dbReference type="ARBA" id="ARBA00022679"/>
    </source>
</evidence>
<keyword evidence="5" id="KW-0735">Signal-anchor</keyword>
<reference evidence="9" key="1">
    <citation type="journal article" date="2020" name="Nature">
        <title>Giant virus diversity and host interactions through global metagenomics.</title>
        <authorList>
            <person name="Schulz F."/>
            <person name="Roux S."/>
            <person name="Paez-Espino D."/>
            <person name="Jungbluth S."/>
            <person name="Walsh D.A."/>
            <person name="Denef V.J."/>
            <person name="McMahon K.D."/>
            <person name="Konstantinidis K.T."/>
            <person name="Eloe-Fadrosh E.A."/>
            <person name="Kyrpides N.C."/>
            <person name="Woyke T."/>
        </authorList>
    </citation>
    <scope>NUCLEOTIDE SEQUENCE</scope>
    <source>
        <strain evidence="9">GVMAG-M-3300023174-5</strain>
    </source>
</reference>
<protein>
    <recommendedName>
        <fullName evidence="10">Glycosyltransferase</fullName>
    </recommendedName>
</protein>
<keyword evidence="2" id="KW-0328">Glycosyltransferase</keyword>
<evidence type="ECO:0000256" key="2">
    <source>
        <dbReference type="ARBA" id="ARBA00022676"/>
    </source>
</evidence>
<keyword evidence="7" id="KW-0333">Golgi apparatus</keyword>
<dbReference type="AlphaFoldDB" id="A0A6C0DTH5"/>
<evidence type="ECO:0000256" key="6">
    <source>
        <dbReference type="ARBA" id="ARBA00022989"/>
    </source>
</evidence>
<evidence type="ECO:0000256" key="5">
    <source>
        <dbReference type="ARBA" id="ARBA00022968"/>
    </source>
</evidence>
<sequence length="235" mass="28032">MSKTLIEEDFIMIILNCRKYKNKALFQKATWLRFLPERVSYYHVIGDENLDAEYKFDNESRTLWVKTPDDYISLPKKVLAAHKAILETYRFKYLFKTDDDQILVNPNFFKNLINTLLTSNPQPHYGGFVVDVKDNYLSRYNEIHPELPQTLPLFKTKYCSGRFYFLSRIAALNLQTRKVFIEKECLEDYGIGFHLNQTFKYNMIHIATNEYFTDIEKSDYPEWERKLLQSQANIN</sequence>